<dbReference type="InterPro" id="IPR014044">
    <property type="entry name" value="CAP_dom"/>
</dbReference>
<dbReference type="PANTHER" id="PTHR10334">
    <property type="entry name" value="CYSTEINE-RICH SECRETORY PROTEIN-RELATED"/>
    <property type="match status" value="1"/>
</dbReference>
<dbReference type="InterPro" id="IPR034113">
    <property type="entry name" value="SCP_GAPR1-like"/>
</dbReference>
<dbReference type="AlphaFoldDB" id="B1Y2V1"/>
<feature type="domain" description="SCP" evidence="3">
    <location>
        <begin position="109"/>
        <end position="229"/>
    </location>
</feature>
<dbReference type="KEGG" id="lch:Lcho_2177"/>
<evidence type="ECO:0000256" key="1">
    <source>
        <dbReference type="SAM" id="MobiDB-lite"/>
    </source>
</evidence>
<dbReference type="STRING" id="395495.Lcho_2177"/>
<feature type="compositionally biased region" description="Basic and acidic residues" evidence="1">
    <location>
        <begin position="86"/>
        <end position="96"/>
    </location>
</feature>
<dbReference type="CDD" id="cd05382">
    <property type="entry name" value="CAP_GAPR1-like"/>
    <property type="match status" value="1"/>
</dbReference>
<feature type="signal peptide" evidence="2">
    <location>
        <begin position="1"/>
        <end position="24"/>
    </location>
</feature>
<dbReference type="Pfam" id="PF00188">
    <property type="entry name" value="CAP"/>
    <property type="match status" value="1"/>
</dbReference>
<keyword evidence="5" id="KW-1185">Reference proteome</keyword>
<keyword evidence="2" id="KW-0732">Signal</keyword>
<feature type="chain" id="PRO_5002772741" evidence="2">
    <location>
        <begin position="25"/>
        <end position="259"/>
    </location>
</feature>
<dbReference type="eggNOG" id="COG2340">
    <property type="taxonomic scope" value="Bacteria"/>
</dbReference>
<evidence type="ECO:0000256" key="2">
    <source>
        <dbReference type="SAM" id="SignalP"/>
    </source>
</evidence>
<dbReference type="Gene3D" id="3.40.33.10">
    <property type="entry name" value="CAP"/>
    <property type="match status" value="1"/>
</dbReference>
<sequence precursor="true">MIPMPRTWLAALLAQQLCASAALAAPAPGERFIVDGRCVTVTEVDAGQVSYEWSEGNANGWGTLDAGSLGPRCRVDARPPAAGARPRVERPADAGERAAMPNTPAGDDAFAQQILKAHNRFRCLHGAPPLQWSDAVADYAQRWVARAGFKHSDSYNSPIGQMGENLYGSSGALSGDEATAAWYSESEGYDYGREGSSSSGHFTAMIWKDAKFMGCGRARGTLSCNYWAGPAADSCAVPNMGGCYTKQVRPVSRDRQSCR</sequence>
<dbReference type="SUPFAM" id="SSF55797">
    <property type="entry name" value="PR-1-like"/>
    <property type="match status" value="1"/>
</dbReference>
<evidence type="ECO:0000313" key="4">
    <source>
        <dbReference type="EMBL" id="ACB34443.1"/>
    </source>
</evidence>
<accession>B1Y2V1</accession>
<name>B1Y2V1_LEPCP</name>
<gene>
    <name evidence="4" type="ordered locus">Lcho_2177</name>
</gene>
<dbReference type="PRINTS" id="PR00837">
    <property type="entry name" value="V5TPXLIKE"/>
</dbReference>
<dbReference type="HOGENOM" id="CLU_1072804_0_0_4"/>
<dbReference type="Proteomes" id="UP000001693">
    <property type="component" value="Chromosome"/>
</dbReference>
<dbReference type="EMBL" id="CP001013">
    <property type="protein sequence ID" value="ACB34443.1"/>
    <property type="molecule type" value="Genomic_DNA"/>
</dbReference>
<dbReference type="InterPro" id="IPR035940">
    <property type="entry name" value="CAP_sf"/>
</dbReference>
<feature type="region of interest" description="Disordered" evidence="1">
    <location>
        <begin position="77"/>
        <end position="104"/>
    </location>
</feature>
<organism evidence="4 5">
    <name type="scientific">Leptothrix cholodnii (strain ATCC 51168 / LMG 8142 / SP-6)</name>
    <name type="common">Leptothrix discophora (strain SP-6)</name>
    <dbReference type="NCBI Taxonomy" id="395495"/>
    <lineage>
        <taxon>Bacteria</taxon>
        <taxon>Pseudomonadati</taxon>
        <taxon>Pseudomonadota</taxon>
        <taxon>Betaproteobacteria</taxon>
        <taxon>Burkholderiales</taxon>
        <taxon>Sphaerotilaceae</taxon>
        <taxon>Leptothrix</taxon>
    </lineage>
</organism>
<proteinExistence type="predicted"/>
<dbReference type="InterPro" id="IPR001283">
    <property type="entry name" value="CRISP-related"/>
</dbReference>
<dbReference type="SMART" id="SM00198">
    <property type="entry name" value="SCP"/>
    <property type="match status" value="1"/>
</dbReference>
<evidence type="ECO:0000259" key="3">
    <source>
        <dbReference type="SMART" id="SM00198"/>
    </source>
</evidence>
<reference evidence="4 5" key="1">
    <citation type="submission" date="2008-03" db="EMBL/GenBank/DDBJ databases">
        <title>Complete sequence of Leptothrix cholodnii SP-6.</title>
        <authorList>
            <consortium name="US DOE Joint Genome Institute"/>
            <person name="Copeland A."/>
            <person name="Lucas S."/>
            <person name="Lapidus A."/>
            <person name="Glavina del Rio T."/>
            <person name="Dalin E."/>
            <person name="Tice H."/>
            <person name="Bruce D."/>
            <person name="Goodwin L."/>
            <person name="Pitluck S."/>
            <person name="Chertkov O."/>
            <person name="Brettin T."/>
            <person name="Detter J.C."/>
            <person name="Han C."/>
            <person name="Kuske C.R."/>
            <person name="Schmutz J."/>
            <person name="Larimer F."/>
            <person name="Land M."/>
            <person name="Hauser L."/>
            <person name="Kyrpides N."/>
            <person name="Lykidis A."/>
            <person name="Emerson D."/>
            <person name="Richardson P."/>
        </authorList>
    </citation>
    <scope>NUCLEOTIDE SEQUENCE [LARGE SCALE GENOMIC DNA]</scope>
    <source>
        <strain evidence="5">ATCC 51168 / LMG 8142 / SP-6</strain>
    </source>
</reference>
<protein>
    <submittedName>
        <fullName evidence="4">SCP-like extracellular</fullName>
    </submittedName>
</protein>
<evidence type="ECO:0000313" key="5">
    <source>
        <dbReference type="Proteomes" id="UP000001693"/>
    </source>
</evidence>
<dbReference type="RefSeq" id="WP_012347203.1">
    <property type="nucleotide sequence ID" value="NC_010524.1"/>
</dbReference>